<keyword evidence="2" id="KW-0067">ATP-binding</keyword>
<dbReference type="GO" id="GO:0006357">
    <property type="term" value="P:regulation of transcription by RNA polymerase II"/>
    <property type="evidence" value="ECO:0007669"/>
    <property type="project" value="UniProtKB-ARBA"/>
</dbReference>
<keyword evidence="6" id="KW-1185">Reference proteome</keyword>
<organism evidence="5 6">
    <name type="scientific">Candida viswanathii</name>
    <dbReference type="NCBI Taxonomy" id="5486"/>
    <lineage>
        <taxon>Eukaryota</taxon>
        <taxon>Fungi</taxon>
        <taxon>Dikarya</taxon>
        <taxon>Ascomycota</taxon>
        <taxon>Saccharomycotina</taxon>
        <taxon>Pichiomycetes</taxon>
        <taxon>Debaryomycetaceae</taxon>
        <taxon>Candida/Lodderomyces clade</taxon>
        <taxon>Candida</taxon>
    </lineage>
</organism>
<dbReference type="Gene3D" id="3.40.50.300">
    <property type="entry name" value="P-loop containing nucleotide triphosphate hydrolases"/>
    <property type="match status" value="1"/>
</dbReference>
<dbReference type="PANTHER" id="PTHR12435">
    <property type="match status" value="1"/>
</dbReference>
<sequence length="287" mass="32699">MPLVIFTGYPSSGKTRWAKLLQSELESRIAKAKESDEPGHNYNVIYHSDETLGIDHDTYHDSNKEKLARGSQISTVKRDISRNNIVILDALSYIKGFRYQLYCEAKGNVTPHCVIHVIAPIEECIKWNEQKPDNKWDPVLMKQLEMRYEEPNSDTKWDSPLFSALSQDPEETLPMDDIWNALVLKKAAPPNTATLVKPTSGNTFLQELDKKTQQVVSQILQQQQITSGDVVIENGLVVSIPTGTVSTAQLQRIRRSYISLNRMRSIEIDRIVPLFVEYLNRSLNNDD</sequence>
<dbReference type="GO" id="GO:0005524">
    <property type="term" value="F:ATP binding"/>
    <property type="evidence" value="ECO:0007669"/>
    <property type="project" value="UniProtKB-KW"/>
</dbReference>
<evidence type="ECO:0000256" key="3">
    <source>
        <dbReference type="ARBA" id="ARBA00025768"/>
    </source>
</evidence>
<evidence type="ECO:0000313" key="6">
    <source>
        <dbReference type="Proteomes" id="UP000253472"/>
    </source>
</evidence>
<comment type="subunit">
    <text evidence="4">Interacts with the elongator complex.</text>
</comment>
<dbReference type="GO" id="GO:0006400">
    <property type="term" value="P:tRNA modification"/>
    <property type="evidence" value="ECO:0007669"/>
    <property type="project" value="UniProtKB-ARBA"/>
</dbReference>
<comment type="similarity">
    <text evidence="3">Belongs to the KTI12 family.</text>
</comment>
<dbReference type="AlphaFoldDB" id="A0A367Y307"/>
<accession>A0A367Y307</accession>
<dbReference type="STRING" id="5486.A0A367Y307"/>
<evidence type="ECO:0000256" key="2">
    <source>
        <dbReference type="ARBA" id="ARBA00022840"/>
    </source>
</evidence>
<dbReference type="InterPro" id="IPR027417">
    <property type="entry name" value="P-loop_NTPase"/>
</dbReference>
<dbReference type="Proteomes" id="UP000253472">
    <property type="component" value="Unassembled WGS sequence"/>
</dbReference>
<evidence type="ECO:0000313" key="5">
    <source>
        <dbReference type="EMBL" id="RCK59431.1"/>
    </source>
</evidence>
<gene>
    <name evidence="5" type="primary">kti12_1</name>
    <name evidence="5" type="ORF">Cantr_07819</name>
</gene>
<reference evidence="5 6" key="1">
    <citation type="submission" date="2018-06" db="EMBL/GenBank/DDBJ databases">
        <title>Whole genome sequencing of Candida tropicalis (genome annotated by CSBL at Korea University).</title>
        <authorList>
            <person name="Ahn J."/>
        </authorList>
    </citation>
    <scope>NUCLEOTIDE SEQUENCE [LARGE SCALE GENOMIC DNA]</scope>
    <source>
        <strain evidence="5 6">ATCC 20962</strain>
    </source>
</reference>
<dbReference type="SUPFAM" id="SSF52540">
    <property type="entry name" value="P-loop containing nucleoside triphosphate hydrolases"/>
    <property type="match status" value="1"/>
</dbReference>
<dbReference type="FunFam" id="3.40.50.300:FF:000827">
    <property type="entry name" value="KTI12 chromatin-associated homolog"/>
    <property type="match status" value="1"/>
</dbReference>
<protein>
    <submittedName>
        <fullName evidence="5">Protein kti12</fullName>
    </submittedName>
</protein>
<dbReference type="Pfam" id="PF08433">
    <property type="entry name" value="KTI12"/>
    <property type="match status" value="1"/>
</dbReference>
<evidence type="ECO:0000256" key="4">
    <source>
        <dbReference type="ARBA" id="ARBA00063730"/>
    </source>
</evidence>
<dbReference type="EMBL" id="QLNQ01000027">
    <property type="protein sequence ID" value="RCK59431.1"/>
    <property type="molecule type" value="Genomic_DNA"/>
</dbReference>
<keyword evidence="1" id="KW-0547">Nucleotide-binding</keyword>
<comment type="caution">
    <text evidence="5">The sequence shown here is derived from an EMBL/GenBank/DDBJ whole genome shotgun (WGS) entry which is preliminary data.</text>
</comment>
<dbReference type="OrthoDB" id="9972657at2759"/>
<evidence type="ECO:0000256" key="1">
    <source>
        <dbReference type="ARBA" id="ARBA00022741"/>
    </source>
</evidence>
<proteinExistence type="inferred from homology"/>
<name>A0A367Y307_9ASCO</name>
<dbReference type="InterPro" id="IPR013641">
    <property type="entry name" value="KTI12/PSTK"/>
</dbReference>